<dbReference type="RefSeq" id="WP_121658693.1">
    <property type="nucleotide sequence ID" value="NZ_BMEK01000001.1"/>
</dbReference>
<dbReference type="OrthoDB" id="9804765at2"/>
<dbReference type="InterPro" id="IPR037479">
    <property type="entry name" value="Tauto_MSAD"/>
</dbReference>
<name>A0A3L7JCW5_9MICO</name>
<reference evidence="1 2" key="1">
    <citation type="submission" date="2018-10" db="EMBL/GenBank/DDBJ databases">
        <authorList>
            <person name="Li J."/>
        </authorList>
    </citation>
    <scope>NUCLEOTIDE SEQUENCE [LARGE SCALE GENOMIC DNA]</scope>
    <source>
        <strain evidence="1 2">ZD1-4</strain>
    </source>
</reference>
<dbReference type="SUPFAM" id="SSF55331">
    <property type="entry name" value="Tautomerase/MIF"/>
    <property type="match status" value="1"/>
</dbReference>
<dbReference type="Proteomes" id="UP000282460">
    <property type="component" value="Unassembled WGS sequence"/>
</dbReference>
<dbReference type="PANTHER" id="PTHR38460">
    <property type="entry name" value="TAUTOMERASE YOLI-RELATED"/>
    <property type="match status" value="1"/>
</dbReference>
<keyword evidence="2" id="KW-1185">Reference proteome</keyword>
<gene>
    <name evidence="1" type="ORF">D9V28_05790</name>
</gene>
<evidence type="ECO:0000313" key="1">
    <source>
        <dbReference type="EMBL" id="RLQ86332.1"/>
    </source>
</evidence>
<sequence>MAQIIVYGHKSALVPRIASLSDAIHTAAVSALQLPVEKRFHRFIPLDPEYFLAPSDRSIDYTIIEVSMFEGRTTATKKDFIRQMISSVAAIGVAGNDLEITITETPRANWGIRGVPADELQLTYPVKV</sequence>
<dbReference type="AlphaFoldDB" id="A0A3L7JCW5"/>
<accession>A0A3L7JCW5</accession>
<organism evidence="1 2">
    <name type="scientific">Mycetocola zhadangensis</name>
    <dbReference type="NCBI Taxonomy" id="1164595"/>
    <lineage>
        <taxon>Bacteria</taxon>
        <taxon>Bacillati</taxon>
        <taxon>Actinomycetota</taxon>
        <taxon>Actinomycetes</taxon>
        <taxon>Micrococcales</taxon>
        <taxon>Microbacteriaceae</taxon>
        <taxon>Mycetocola</taxon>
    </lineage>
</organism>
<dbReference type="EMBL" id="RCWJ01000001">
    <property type="protein sequence ID" value="RLQ86332.1"/>
    <property type="molecule type" value="Genomic_DNA"/>
</dbReference>
<evidence type="ECO:0000313" key="2">
    <source>
        <dbReference type="Proteomes" id="UP000282460"/>
    </source>
</evidence>
<dbReference type="Gene3D" id="3.30.429.10">
    <property type="entry name" value="Macrophage Migration Inhibitory Factor"/>
    <property type="match status" value="1"/>
</dbReference>
<protein>
    <submittedName>
        <fullName evidence="1">Tautomerase family protein</fullName>
    </submittedName>
</protein>
<dbReference type="Pfam" id="PF14552">
    <property type="entry name" value="Tautomerase_2"/>
    <property type="match status" value="1"/>
</dbReference>
<comment type="caution">
    <text evidence="1">The sequence shown here is derived from an EMBL/GenBank/DDBJ whole genome shotgun (WGS) entry which is preliminary data.</text>
</comment>
<dbReference type="PANTHER" id="PTHR38460:SF1">
    <property type="entry name" value="TAUTOMERASE YOLI-RELATED"/>
    <property type="match status" value="1"/>
</dbReference>
<proteinExistence type="predicted"/>
<dbReference type="InterPro" id="IPR014347">
    <property type="entry name" value="Tautomerase/MIF_sf"/>
</dbReference>